<keyword evidence="1" id="KW-0472">Membrane</keyword>
<evidence type="ECO:0000313" key="3">
    <source>
        <dbReference type="Proteomes" id="UP000317835"/>
    </source>
</evidence>
<feature type="transmembrane region" description="Helical" evidence="1">
    <location>
        <begin position="6"/>
        <end position="25"/>
    </location>
</feature>
<keyword evidence="1" id="KW-0812">Transmembrane</keyword>
<proteinExistence type="predicted"/>
<keyword evidence="1" id="KW-1133">Transmembrane helix</keyword>
<evidence type="ECO:0000313" key="2">
    <source>
        <dbReference type="EMBL" id="QDV34357.1"/>
    </source>
</evidence>
<name>A0A518H0J2_9BACT</name>
<dbReference type="EMBL" id="CP036426">
    <property type="protein sequence ID" value="QDV34357.1"/>
    <property type="molecule type" value="Genomic_DNA"/>
</dbReference>
<protein>
    <submittedName>
        <fullName evidence="2">Uncharacterized protein</fullName>
    </submittedName>
</protein>
<gene>
    <name evidence="2" type="ORF">ElP_22420</name>
</gene>
<feature type="transmembrane region" description="Helical" evidence="1">
    <location>
        <begin position="32"/>
        <end position="53"/>
    </location>
</feature>
<sequence length="103" mass="10135">MMHGGMWLPAGLCGGLALGLGLDGWRRGLRTALGGVLGAAAAVAAYEIVAALAFPTAKTAHPVSIAVGARLLAYLSVALLVSVVAAWSASNLTLSRPGADGPG</sequence>
<feature type="transmembrane region" description="Helical" evidence="1">
    <location>
        <begin position="65"/>
        <end position="87"/>
    </location>
</feature>
<evidence type="ECO:0000256" key="1">
    <source>
        <dbReference type="SAM" id="Phobius"/>
    </source>
</evidence>
<dbReference type="KEGG" id="tpla:ElP_22420"/>
<accession>A0A518H0J2</accession>
<organism evidence="2 3">
    <name type="scientific">Tautonia plasticadhaerens</name>
    <dbReference type="NCBI Taxonomy" id="2527974"/>
    <lineage>
        <taxon>Bacteria</taxon>
        <taxon>Pseudomonadati</taxon>
        <taxon>Planctomycetota</taxon>
        <taxon>Planctomycetia</taxon>
        <taxon>Isosphaerales</taxon>
        <taxon>Isosphaeraceae</taxon>
        <taxon>Tautonia</taxon>
    </lineage>
</organism>
<keyword evidence="3" id="KW-1185">Reference proteome</keyword>
<dbReference type="AlphaFoldDB" id="A0A518H0J2"/>
<dbReference type="Proteomes" id="UP000317835">
    <property type="component" value="Chromosome"/>
</dbReference>
<reference evidence="2 3" key="1">
    <citation type="submission" date="2019-02" db="EMBL/GenBank/DDBJ databases">
        <title>Deep-cultivation of Planctomycetes and their phenomic and genomic characterization uncovers novel biology.</title>
        <authorList>
            <person name="Wiegand S."/>
            <person name="Jogler M."/>
            <person name="Boedeker C."/>
            <person name="Pinto D."/>
            <person name="Vollmers J."/>
            <person name="Rivas-Marin E."/>
            <person name="Kohn T."/>
            <person name="Peeters S.H."/>
            <person name="Heuer A."/>
            <person name="Rast P."/>
            <person name="Oberbeckmann S."/>
            <person name="Bunk B."/>
            <person name="Jeske O."/>
            <person name="Meyerdierks A."/>
            <person name="Storesund J.E."/>
            <person name="Kallscheuer N."/>
            <person name="Luecker S."/>
            <person name="Lage O.M."/>
            <person name="Pohl T."/>
            <person name="Merkel B.J."/>
            <person name="Hornburger P."/>
            <person name="Mueller R.-W."/>
            <person name="Bruemmer F."/>
            <person name="Labrenz M."/>
            <person name="Spormann A.M."/>
            <person name="Op den Camp H."/>
            <person name="Overmann J."/>
            <person name="Amann R."/>
            <person name="Jetten M.S.M."/>
            <person name="Mascher T."/>
            <person name="Medema M.H."/>
            <person name="Devos D.P."/>
            <person name="Kaster A.-K."/>
            <person name="Ovreas L."/>
            <person name="Rohde M."/>
            <person name="Galperin M.Y."/>
            <person name="Jogler C."/>
        </authorList>
    </citation>
    <scope>NUCLEOTIDE SEQUENCE [LARGE SCALE GENOMIC DNA]</scope>
    <source>
        <strain evidence="2 3">ElP</strain>
    </source>
</reference>